<evidence type="ECO:0000256" key="2">
    <source>
        <dbReference type="ARBA" id="ARBA00009399"/>
    </source>
</evidence>
<reference evidence="8 9" key="1">
    <citation type="submission" date="2019-09" db="EMBL/GenBank/DDBJ databases">
        <title>Isolation and complete genome sequencing of Methylocystis species.</title>
        <authorList>
            <person name="Rumah B.L."/>
            <person name="Stead C.E."/>
            <person name="Stevens B.C."/>
            <person name="Minton N.P."/>
            <person name="Grosse-Honebrink A."/>
            <person name="Zhang Y."/>
        </authorList>
    </citation>
    <scope>NUCLEOTIDE SEQUENCE [LARGE SCALE GENOMIC DNA]</scope>
    <source>
        <strain evidence="8 9">BRCS2</strain>
    </source>
</reference>
<dbReference type="GO" id="GO:0005886">
    <property type="term" value="C:plasma membrane"/>
    <property type="evidence" value="ECO:0007669"/>
    <property type="project" value="TreeGrafter"/>
</dbReference>
<dbReference type="RefSeq" id="WP_016918523.1">
    <property type="nucleotide sequence ID" value="NZ_CP044331.1"/>
</dbReference>
<proteinExistence type="inferred from homology"/>
<evidence type="ECO:0000313" key="9">
    <source>
        <dbReference type="Proteomes" id="UP000422569"/>
    </source>
</evidence>
<gene>
    <name evidence="8" type="ORF">F7D14_05645</name>
</gene>
<evidence type="ECO:0000259" key="7">
    <source>
        <dbReference type="Pfam" id="PF04138"/>
    </source>
</evidence>
<dbReference type="InterPro" id="IPR007267">
    <property type="entry name" value="GtrA_DPMS_TM"/>
</dbReference>
<dbReference type="Proteomes" id="UP000422569">
    <property type="component" value="Chromosome"/>
</dbReference>
<feature type="transmembrane region" description="Helical" evidence="6">
    <location>
        <begin position="57"/>
        <end position="80"/>
    </location>
</feature>
<dbReference type="GO" id="GO:0000271">
    <property type="term" value="P:polysaccharide biosynthetic process"/>
    <property type="evidence" value="ECO:0007669"/>
    <property type="project" value="InterPro"/>
</dbReference>
<dbReference type="Pfam" id="PF04138">
    <property type="entry name" value="GtrA_DPMS_TM"/>
    <property type="match status" value="1"/>
</dbReference>
<comment type="similarity">
    <text evidence="2">Belongs to the GtrA family.</text>
</comment>
<evidence type="ECO:0000256" key="4">
    <source>
        <dbReference type="ARBA" id="ARBA00022989"/>
    </source>
</evidence>
<dbReference type="KEGG" id="mpar:F7D14_05645"/>
<evidence type="ECO:0000256" key="3">
    <source>
        <dbReference type="ARBA" id="ARBA00022692"/>
    </source>
</evidence>
<organism evidence="8 9">
    <name type="scientific">Methylocystis parvus</name>
    <dbReference type="NCBI Taxonomy" id="134"/>
    <lineage>
        <taxon>Bacteria</taxon>
        <taxon>Pseudomonadati</taxon>
        <taxon>Pseudomonadota</taxon>
        <taxon>Alphaproteobacteria</taxon>
        <taxon>Hyphomicrobiales</taxon>
        <taxon>Methylocystaceae</taxon>
        <taxon>Methylocystis</taxon>
    </lineage>
</organism>
<keyword evidence="4 6" id="KW-1133">Transmembrane helix</keyword>
<evidence type="ECO:0000256" key="1">
    <source>
        <dbReference type="ARBA" id="ARBA00004141"/>
    </source>
</evidence>
<dbReference type="PANTHER" id="PTHR38459:SF1">
    <property type="entry name" value="PROPHAGE BACTOPRENOL-LINKED GLUCOSE TRANSLOCASE HOMOLOG"/>
    <property type="match status" value="1"/>
</dbReference>
<dbReference type="AlphaFoldDB" id="A0A6B8M3S7"/>
<dbReference type="EMBL" id="CP044331">
    <property type="protein sequence ID" value="QGM97005.1"/>
    <property type="molecule type" value="Genomic_DNA"/>
</dbReference>
<dbReference type="InterPro" id="IPR051401">
    <property type="entry name" value="GtrA_CellWall_Glycosyl"/>
</dbReference>
<feature type="transmembrane region" description="Helical" evidence="6">
    <location>
        <begin position="92"/>
        <end position="113"/>
    </location>
</feature>
<keyword evidence="3 6" id="KW-0812">Transmembrane</keyword>
<sequence length="149" mass="16178">MALFTEAQGALAARVTPARLLRFVRDMFRYAAASVFALALDYGVLMTLTKGFGVGYLQAAAAGFLSGLALIYLLSVRYVFEGRRARAPRVEMFGFLVTGVVGLGLTEVLMHLFVGEFGLSLTLAKIATAGFVFMFNFVTRRGLLFKTTA</sequence>
<name>A0A6B8M3S7_9HYPH</name>
<evidence type="ECO:0000313" key="8">
    <source>
        <dbReference type="EMBL" id="QGM97005.1"/>
    </source>
</evidence>
<keyword evidence="9" id="KW-1185">Reference proteome</keyword>
<evidence type="ECO:0000256" key="5">
    <source>
        <dbReference type="ARBA" id="ARBA00023136"/>
    </source>
</evidence>
<comment type="subcellular location">
    <subcellularLocation>
        <location evidence="1">Membrane</location>
        <topology evidence="1">Multi-pass membrane protein</topology>
    </subcellularLocation>
</comment>
<evidence type="ECO:0000256" key="6">
    <source>
        <dbReference type="SAM" id="Phobius"/>
    </source>
</evidence>
<accession>A0A6B8M3S7</accession>
<protein>
    <submittedName>
        <fullName evidence="8">GtrA family protein</fullName>
    </submittedName>
</protein>
<feature type="transmembrane region" description="Helical" evidence="6">
    <location>
        <begin position="27"/>
        <end position="45"/>
    </location>
</feature>
<feature type="transmembrane region" description="Helical" evidence="6">
    <location>
        <begin position="119"/>
        <end position="138"/>
    </location>
</feature>
<feature type="domain" description="GtrA/DPMS transmembrane" evidence="7">
    <location>
        <begin position="29"/>
        <end position="144"/>
    </location>
</feature>
<keyword evidence="5 6" id="KW-0472">Membrane</keyword>
<dbReference type="PANTHER" id="PTHR38459">
    <property type="entry name" value="PROPHAGE BACTOPRENOL-LINKED GLUCOSE TRANSLOCASE HOMOLOG"/>
    <property type="match status" value="1"/>
</dbReference>